<dbReference type="AlphaFoldDB" id="A0AAE0XZE1"/>
<evidence type="ECO:0000313" key="1">
    <source>
        <dbReference type="EMBL" id="KAK3727351.1"/>
    </source>
</evidence>
<sequence length="91" mass="9602">MRGVEWIQHGVSVNQIVQGLTWSVVDTVRCFSESDSAGIGVAFGGYSTHGVSVNQIVQGLVWSVVDTVRCFSESDSAGIGVECGGYSAVFQ</sequence>
<accession>A0AAE0XZE1</accession>
<dbReference type="EMBL" id="JAWDGP010007244">
    <property type="protein sequence ID" value="KAK3727351.1"/>
    <property type="molecule type" value="Genomic_DNA"/>
</dbReference>
<gene>
    <name evidence="1" type="ORF">RRG08_018335</name>
</gene>
<protein>
    <submittedName>
        <fullName evidence="1">Uncharacterized protein</fullName>
    </submittedName>
</protein>
<name>A0AAE0XZE1_9GAST</name>
<comment type="caution">
    <text evidence="1">The sequence shown here is derived from an EMBL/GenBank/DDBJ whole genome shotgun (WGS) entry which is preliminary data.</text>
</comment>
<organism evidence="1 2">
    <name type="scientific">Elysia crispata</name>
    <name type="common">lettuce slug</name>
    <dbReference type="NCBI Taxonomy" id="231223"/>
    <lineage>
        <taxon>Eukaryota</taxon>
        <taxon>Metazoa</taxon>
        <taxon>Spiralia</taxon>
        <taxon>Lophotrochozoa</taxon>
        <taxon>Mollusca</taxon>
        <taxon>Gastropoda</taxon>
        <taxon>Heterobranchia</taxon>
        <taxon>Euthyneura</taxon>
        <taxon>Panpulmonata</taxon>
        <taxon>Sacoglossa</taxon>
        <taxon>Placobranchoidea</taxon>
        <taxon>Plakobranchidae</taxon>
        <taxon>Elysia</taxon>
    </lineage>
</organism>
<reference evidence="1" key="1">
    <citation type="journal article" date="2023" name="G3 (Bethesda)">
        <title>A reference genome for the long-term kleptoplast-retaining sea slug Elysia crispata morphotype clarki.</title>
        <authorList>
            <person name="Eastman K.E."/>
            <person name="Pendleton A.L."/>
            <person name="Shaikh M.A."/>
            <person name="Suttiyut T."/>
            <person name="Ogas R."/>
            <person name="Tomko P."/>
            <person name="Gavelis G."/>
            <person name="Widhalm J.R."/>
            <person name="Wisecaver J.H."/>
        </authorList>
    </citation>
    <scope>NUCLEOTIDE SEQUENCE</scope>
    <source>
        <strain evidence="1">ECLA1</strain>
    </source>
</reference>
<dbReference type="Proteomes" id="UP001283361">
    <property type="component" value="Unassembled WGS sequence"/>
</dbReference>
<proteinExistence type="predicted"/>
<keyword evidence="2" id="KW-1185">Reference proteome</keyword>
<evidence type="ECO:0000313" key="2">
    <source>
        <dbReference type="Proteomes" id="UP001283361"/>
    </source>
</evidence>